<evidence type="ECO:0000259" key="1">
    <source>
        <dbReference type="SMART" id="SM00881"/>
    </source>
</evidence>
<dbReference type="InterPro" id="IPR036291">
    <property type="entry name" value="NAD(P)-bd_dom_sf"/>
</dbReference>
<dbReference type="EMBL" id="WMBA01000001">
    <property type="protein sequence ID" value="MTD52479.1"/>
    <property type="molecule type" value="Genomic_DNA"/>
</dbReference>
<dbReference type="RefSeq" id="WP_154754739.1">
    <property type="nucleotide sequence ID" value="NZ_WMBA01000001.1"/>
</dbReference>
<name>A0A6N7YVX6_9PSEU</name>
<proteinExistence type="predicted"/>
<comment type="caution">
    <text evidence="2">The sequence shown here is derived from an EMBL/GenBank/DDBJ whole genome shotgun (WGS) entry which is preliminary data.</text>
</comment>
<dbReference type="PANTHER" id="PTHR42793">
    <property type="entry name" value="COA BINDING DOMAIN CONTAINING PROTEIN"/>
    <property type="match status" value="1"/>
</dbReference>
<dbReference type="Gene3D" id="3.40.50.261">
    <property type="entry name" value="Succinyl-CoA synthetase domains"/>
    <property type="match status" value="2"/>
</dbReference>
<dbReference type="Gene3D" id="3.30.470.20">
    <property type="entry name" value="ATP-grasp fold, B domain"/>
    <property type="match status" value="1"/>
</dbReference>
<dbReference type="Gene3D" id="3.30.1490.20">
    <property type="entry name" value="ATP-grasp fold, A domain"/>
    <property type="match status" value="1"/>
</dbReference>
<organism evidence="2 3">
    <name type="scientific">Amycolatopsis pithecellobii</name>
    <dbReference type="NCBI Taxonomy" id="664692"/>
    <lineage>
        <taxon>Bacteria</taxon>
        <taxon>Bacillati</taxon>
        <taxon>Actinomycetota</taxon>
        <taxon>Actinomycetes</taxon>
        <taxon>Pseudonocardiales</taxon>
        <taxon>Pseudonocardiaceae</taxon>
        <taxon>Amycolatopsis</taxon>
    </lineage>
</organism>
<dbReference type="Pfam" id="PF13607">
    <property type="entry name" value="Succ_CoA_lig"/>
    <property type="match status" value="1"/>
</dbReference>
<dbReference type="SUPFAM" id="SSF52210">
    <property type="entry name" value="Succinyl-CoA synthetase domains"/>
    <property type="match status" value="2"/>
</dbReference>
<dbReference type="InterPro" id="IPR032875">
    <property type="entry name" value="Succ_CoA_lig_flav_dom"/>
</dbReference>
<keyword evidence="3" id="KW-1185">Reference proteome</keyword>
<gene>
    <name evidence="2" type="ORF">GKO32_00545</name>
</gene>
<dbReference type="InterPro" id="IPR013815">
    <property type="entry name" value="ATP_grasp_subdomain_1"/>
</dbReference>
<dbReference type="Pfam" id="PF13380">
    <property type="entry name" value="CoA_binding_2"/>
    <property type="match status" value="1"/>
</dbReference>
<evidence type="ECO:0000313" key="2">
    <source>
        <dbReference type="EMBL" id="MTD52479.1"/>
    </source>
</evidence>
<dbReference type="InterPro" id="IPR016102">
    <property type="entry name" value="Succinyl-CoA_synth-like"/>
</dbReference>
<sequence length="695" mass="73534">MKPSTDYLRDTRSVAVIGASERSPYAAMAVRNLVAYGFAGEILPVHRAGGTLLDHKVYRDIESLPVDPDLAVIGVSPDRAIEAVEQLASRGCRRVVLIADGYDERADDVGVARTDQLRRVCEQHQVELVGPNGIGIAAFADSTVLICEPIPAGVRPGHVSIVSHSGALISGMLDGFVTESVGVNVVVSVGNGVVTGLLDWLEWMVDDPATTTVACYAEGIDDLARFREIAERAATRGVLVVLLAAGRHALARDIALSHTASIATDRSLLEALCADTGVALVPDIETMVTVCHLHDRGLAADSAAGRGPIVITASGGAATLSADLAGDAGLKLPDLSDVSRSLLAEFVSASGYIGNPMDLTASGGLDEESRLRLYESLLGDEKVTGGLYVLGVTYPDDADFRAMHRSMLSVLARSTERTGQHVIITGVADQEVTDWMGRLVRDNPRVGLVRSLRRSADALAILQRRTQYARADPAPLAEYDHRADHTEWISEPAAKDLLASCGLSVPPGSRLRHVDDLDGLPGNGPYAVKGVVRGALHKARLGLVGLGAVDAAGVRTACEAIRRSATEHGLDERFEGFLVEEMVGGFEVMVSVRWVKGVPFLTLALGGTLVEALRTSASIPLPMHATSWDSLLDRSGLHQIVEALPAGGAESLCRVCELVGRHATEGSLARFETVELNPVIIGEDGQAHIVDAVLL</sequence>
<dbReference type="Pfam" id="PF13549">
    <property type="entry name" value="ATP-grasp_5"/>
    <property type="match status" value="1"/>
</dbReference>
<dbReference type="SMART" id="SM00881">
    <property type="entry name" value="CoA_binding"/>
    <property type="match status" value="1"/>
</dbReference>
<dbReference type="SUPFAM" id="SSF51735">
    <property type="entry name" value="NAD(P)-binding Rossmann-fold domains"/>
    <property type="match status" value="1"/>
</dbReference>
<dbReference type="OrthoDB" id="190266at2"/>
<dbReference type="SUPFAM" id="SSF56059">
    <property type="entry name" value="Glutathione synthetase ATP-binding domain-like"/>
    <property type="match status" value="1"/>
</dbReference>
<accession>A0A6N7YVX6</accession>
<dbReference type="Proteomes" id="UP000440096">
    <property type="component" value="Unassembled WGS sequence"/>
</dbReference>
<evidence type="ECO:0000313" key="3">
    <source>
        <dbReference type="Proteomes" id="UP000440096"/>
    </source>
</evidence>
<dbReference type="InterPro" id="IPR003781">
    <property type="entry name" value="CoA-bd"/>
</dbReference>
<dbReference type="PANTHER" id="PTHR42793:SF1">
    <property type="entry name" value="PEPTIDYL-LYSINE N-ACETYLTRANSFERASE PATZ"/>
    <property type="match status" value="1"/>
</dbReference>
<protein>
    <recommendedName>
        <fullName evidence="1">CoA-binding domain-containing protein</fullName>
    </recommendedName>
</protein>
<reference evidence="2 3" key="1">
    <citation type="submission" date="2019-11" db="EMBL/GenBank/DDBJ databases">
        <title>Draft genome of Amycolatopsis RM579.</title>
        <authorList>
            <person name="Duangmal K."/>
            <person name="Mingma R."/>
        </authorList>
    </citation>
    <scope>NUCLEOTIDE SEQUENCE [LARGE SCALE GENOMIC DNA]</scope>
    <source>
        <strain evidence="2 3">RM579</strain>
    </source>
</reference>
<feature type="domain" description="CoA-binding" evidence="1">
    <location>
        <begin position="8"/>
        <end position="102"/>
    </location>
</feature>
<dbReference type="Gene3D" id="3.40.50.720">
    <property type="entry name" value="NAD(P)-binding Rossmann-like Domain"/>
    <property type="match status" value="1"/>
</dbReference>
<dbReference type="GO" id="GO:0005524">
    <property type="term" value="F:ATP binding"/>
    <property type="evidence" value="ECO:0007669"/>
    <property type="project" value="InterPro"/>
</dbReference>
<dbReference type="AlphaFoldDB" id="A0A6N7YVX6"/>